<keyword evidence="4" id="KW-0326">Glycosidase</keyword>
<accession>A0A1H3T621</accession>
<dbReference type="EMBL" id="FNPZ01000004">
    <property type="protein sequence ID" value="SDZ45510.1"/>
    <property type="molecule type" value="Genomic_DNA"/>
</dbReference>
<dbReference type="Proteomes" id="UP000198891">
    <property type="component" value="Unassembled WGS sequence"/>
</dbReference>
<keyword evidence="2 4" id="KW-0378">Hydrolase</keyword>
<dbReference type="InterPro" id="IPR002772">
    <property type="entry name" value="Glyco_hydro_3_C"/>
</dbReference>
<dbReference type="SUPFAM" id="SSF51445">
    <property type="entry name" value="(Trans)glycosidases"/>
    <property type="match status" value="1"/>
</dbReference>
<dbReference type="GO" id="GO:0005975">
    <property type="term" value="P:carbohydrate metabolic process"/>
    <property type="evidence" value="ECO:0007669"/>
    <property type="project" value="InterPro"/>
</dbReference>
<name>A0A1H3T621_9MICO</name>
<dbReference type="Gene3D" id="3.40.50.1700">
    <property type="entry name" value="Glycoside hydrolase family 3 C-terminal domain"/>
    <property type="match status" value="1"/>
</dbReference>
<dbReference type="AlphaFoldDB" id="A0A1H3T621"/>
<reference evidence="6 7" key="1">
    <citation type="submission" date="2016-10" db="EMBL/GenBank/DDBJ databases">
        <authorList>
            <person name="de Groot N.N."/>
        </authorList>
    </citation>
    <scope>NUCLEOTIDE SEQUENCE [LARGE SCALE GENOMIC DNA]</scope>
    <source>
        <strain evidence="6 7">CGMCC 4.3491</strain>
    </source>
</reference>
<dbReference type="Pfam" id="PF14310">
    <property type="entry name" value="Fn3-like"/>
    <property type="match status" value="1"/>
</dbReference>
<comment type="similarity">
    <text evidence="1 4">Belongs to the glycosyl hydrolase 3 family.</text>
</comment>
<dbReference type="GO" id="GO:0004553">
    <property type="term" value="F:hydrolase activity, hydrolyzing O-glycosyl compounds"/>
    <property type="evidence" value="ECO:0007669"/>
    <property type="project" value="InterPro"/>
</dbReference>
<dbReference type="Gene3D" id="2.60.40.10">
    <property type="entry name" value="Immunoglobulins"/>
    <property type="match status" value="1"/>
</dbReference>
<evidence type="ECO:0000256" key="4">
    <source>
        <dbReference type="RuleBase" id="RU361161"/>
    </source>
</evidence>
<dbReference type="STRING" id="381665.SAMN05216554_4009"/>
<proteinExistence type="inferred from homology"/>
<dbReference type="PROSITE" id="PS00775">
    <property type="entry name" value="GLYCOSYL_HYDROL_F3"/>
    <property type="match status" value="1"/>
</dbReference>
<protein>
    <submittedName>
        <fullName evidence="6">Beta-glucosidase</fullName>
    </submittedName>
</protein>
<dbReference type="PANTHER" id="PTHR42715:SF10">
    <property type="entry name" value="BETA-GLUCOSIDASE"/>
    <property type="match status" value="1"/>
</dbReference>
<dbReference type="InterPro" id="IPR019800">
    <property type="entry name" value="Glyco_hydro_3_AS"/>
</dbReference>
<feature type="domain" description="Fibronectin type III-like" evidence="5">
    <location>
        <begin position="740"/>
        <end position="810"/>
    </location>
</feature>
<dbReference type="Pfam" id="PF01915">
    <property type="entry name" value="Glyco_hydro_3_C"/>
    <property type="match status" value="1"/>
</dbReference>
<dbReference type="SMART" id="SM01217">
    <property type="entry name" value="Fn3_like"/>
    <property type="match status" value="1"/>
</dbReference>
<dbReference type="InterPro" id="IPR026891">
    <property type="entry name" value="Fn3-like"/>
</dbReference>
<dbReference type="OrthoDB" id="3187421at2"/>
<keyword evidence="3" id="KW-0119">Carbohydrate metabolism</keyword>
<sequence length="842" mass="90291">MSSQVLGGSTERQAPDAETLGDRVALLTGATSWTLHPLPSRDLRSLVLSDGPIGVRGVDEDTRPSAQLPSPSAWAATFDRDLVRRLGVLLGGEARRKGVDVVLAPVINLQRTPFGGRHFEALSEDPFLTGEIAGEVIHSVQQCGVAMCAKHYLGNESETERTTYLAGIPERALREVYLAPFERVVKDAQVWTVMAAYNGVDDGVLAAPATEHGSLVLGILKGEWGFDGVVMSDWLATTTTTASALGGLDLVMPGPDGPWGAALEEAVRNGLVDETVIDDKVERIVRLGRRVGAVGGAPVPFAPQDLPVQAETRALLREAVARATVVLGNDGLLPLVPAEVASIALIGPNAVDPFVQGGGSAFVTAPLLVSPEEGLHETFPEAGISLHRGTSGRRFPKPIDADFVSTPDGAPGYRLSLFDANGRLVDGPRVVKAGEGWNRGIPTDAVEALIQTRVHLGPGRHRLQVGVSGAHRIAIDDEVVSQSERIADHDVILDSSANHPAGPSVEIEVDDADGRDISIESRQQVVDAGAYGRFVRFVLRHELQHLTPDVEMDQAVAAARAAEVAVVIVGTNEETESEGWDRTTLALPGRQNELVERVLAANPRTVVVVNAGAPVILPWLDRARAVLWWWLPGQEAGGGLADALSGATEPSGRLPWTLPRDEADVPVTTTIPVDGRIDYTEGIHVGHREWDRRGLQPAREFGAGLGYGSWLYETLTVEGSLDDLRTRVAVTNVAARDARETVQIYLEAPGSPVDRPSRWLSGFATVQVPAGATREVDIAIRRRAFETWNTERHEWEIPDGRYVVHAAHSSRDLRLTRAITITDQSIAAPAEAPPALPANEYN</sequence>
<dbReference type="PRINTS" id="PR00133">
    <property type="entry name" value="GLHYDRLASE3"/>
</dbReference>
<dbReference type="InterPro" id="IPR036962">
    <property type="entry name" value="Glyco_hydro_3_N_sf"/>
</dbReference>
<organism evidence="6 7">
    <name type="scientific">Herbiconiux ginsengi</name>
    <dbReference type="NCBI Taxonomy" id="381665"/>
    <lineage>
        <taxon>Bacteria</taxon>
        <taxon>Bacillati</taxon>
        <taxon>Actinomycetota</taxon>
        <taxon>Actinomycetes</taxon>
        <taxon>Micrococcales</taxon>
        <taxon>Microbacteriaceae</taxon>
        <taxon>Herbiconiux</taxon>
    </lineage>
</organism>
<evidence type="ECO:0000313" key="7">
    <source>
        <dbReference type="Proteomes" id="UP000198891"/>
    </source>
</evidence>
<dbReference type="PANTHER" id="PTHR42715">
    <property type="entry name" value="BETA-GLUCOSIDASE"/>
    <property type="match status" value="1"/>
</dbReference>
<dbReference type="SUPFAM" id="SSF52279">
    <property type="entry name" value="Beta-D-glucan exohydrolase, C-terminal domain"/>
    <property type="match status" value="1"/>
</dbReference>
<evidence type="ECO:0000256" key="2">
    <source>
        <dbReference type="ARBA" id="ARBA00022801"/>
    </source>
</evidence>
<gene>
    <name evidence="6" type="ORF">SAMN05216554_4009</name>
</gene>
<keyword evidence="7" id="KW-1185">Reference proteome</keyword>
<dbReference type="InterPro" id="IPR001764">
    <property type="entry name" value="Glyco_hydro_3_N"/>
</dbReference>
<dbReference type="Gene3D" id="3.20.20.300">
    <property type="entry name" value="Glycoside hydrolase, family 3, N-terminal domain"/>
    <property type="match status" value="1"/>
</dbReference>
<evidence type="ECO:0000256" key="3">
    <source>
        <dbReference type="ARBA" id="ARBA00023277"/>
    </source>
</evidence>
<dbReference type="InterPro" id="IPR013783">
    <property type="entry name" value="Ig-like_fold"/>
</dbReference>
<dbReference type="Pfam" id="PF00933">
    <property type="entry name" value="Glyco_hydro_3"/>
    <property type="match status" value="1"/>
</dbReference>
<evidence type="ECO:0000313" key="6">
    <source>
        <dbReference type="EMBL" id="SDZ45510.1"/>
    </source>
</evidence>
<evidence type="ECO:0000256" key="1">
    <source>
        <dbReference type="ARBA" id="ARBA00005336"/>
    </source>
</evidence>
<dbReference type="InterPro" id="IPR050288">
    <property type="entry name" value="Cellulose_deg_GH3"/>
</dbReference>
<dbReference type="InterPro" id="IPR017853">
    <property type="entry name" value="GH"/>
</dbReference>
<dbReference type="Gene3D" id="2.60.120.260">
    <property type="entry name" value="Galactose-binding domain-like"/>
    <property type="match status" value="1"/>
</dbReference>
<dbReference type="InterPro" id="IPR036881">
    <property type="entry name" value="Glyco_hydro_3_C_sf"/>
</dbReference>
<dbReference type="RefSeq" id="WP_092557215.1">
    <property type="nucleotide sequence ID" value="NZ_FNPZ01000004.1"/>
</dbReference>
<evidence type="ECO:0000259" key="5">
    <source>
        <dbReference type="SMART" id="SM01217"/>
    </source>
</evidence>